<keyword evidence="5 7" id="KW-1133">Transmembrane helix</keyword>
<dbReference type="eggNOG" id="COG3944">
    <property type="taxonomic scope" value="Bacteria"/>
</dbReference>
<comment type="similarity">
    <text evidence="2">Belongs to the CpsC/CapA family.</text>
</comment>
<dbReference type="InterPro" id="IPR032807">
    <property type="entry name" value="GNVR"/>
</dbReference>
<dbReference type="GO" id="GO:0005886">
    <property type="term" value="C:plasma membrane"/>
    <property type="evidence" value="ECO:0007669"/>
    <property type="project" value="UniProtKB-SubCell"/>
</dbReference>
<feature type="domain" description="Tyrosine-protein kinase G-rich" evidence="9">
    <location>
        <begin position="143"/>
        <end position="195"/>
    </location>
</feature>
<gene>
    <name evidence="10" type="ORF">N784_05335</name>
</gene>
<sequence>MEETISLKEIAEVLKKRWLMIVSLSLGALIASAIISYFMLTPTYEATTQFIVNSQQGQEQNEYDVNDIRTNVELINTYNVIIKSDRILAPAIEEADLDMTTAQLESQLSVSSQENSQVVNVTVTDESQQVAATIANTVVEVFQQEVPDLMNVDNVSVLSEALVKENPSPVSPNPPLNMAIALIIGLMVGVGIAFLLEYLDQTLKTEEDIEAHLGVSVLGVISTIEESDIQHRVGNVSRNQQRGVAHVEKTKKTI</sequence>
<evidence type="ECO:0000256" key="1">
    <source>
        <dbReference type="ARBA" id="ARBA00004651"/>
    </source>
</evidence>
<comment type="caution">
    <text evidence="10">The sequence shown here is derived from an EMBL/GenBank/DDBJ whole genome shotgun (WGS) entry which is preliminary data.</text>
</comment>
<accession>A0A0A5G5K9</accession>
<evidence type="ECO:0000256" key="7">
    <source>
        <dbReference type="SAM" id="Phobius"/>
    </source>
</evidence>
<proteinExistence type="inferred from homology"/>
<evidence type="ECO:0000313" key="11">
    <source>
        <dbReference type="Proteomes" id="UP000030401"/>
    </source>
</evidence>
<comment type="subcellular location">
    <subcellularLocation>
        <location evidence="1">Cell membrane</location>
        <topology evidence="1">Multi-pass membrane protein</topology>
    </subcellularLocation>
</comment>
<organism evidence="10 11">
    <name type="scientific">Pontibacillus litoralis JSM 072002</name>
    <dbReference type="NCBI Taxonomy" id="1385512"/>
    <lineage>
        <taxon>Bacteria</taxon>
        <taxon>Bacillati</taxon>
        <taxon>Bacillota</taxon>
        <taxon>Bacilli</taxon>
        <taxon>Bacillales</taxon>
        <taxon>Bacillaceae</taxon>
        <taxon>Pontibacillus</taxon>
    </lineage>
</organism>
<dbReference type="EMBL" id="AVPG01000014">
    <property type="protein sequence ID" value="KGX86375.1"/>
    <property type="molecule type" value="Genomic_DNA"/>
</dbReference>
<dbReference type="InterPro" id="IPR050445">
    <property type="entry name" value="Bact_polysacc_biosynth/exp"/>
</dbReference>
<evidence type="ECO:0000256" key="6">
    <source>
        <dbReference type="ARBA" id="ARBA00023136"/>
    </source>
</evidence>
<keyword evidence="3" id="KW-1003">Cell membrane</keyword>
<dbReference type="RefSeq" id="WP_036834625.1">
    <property type="nucleotide sequence ID" value="NZ_AVPG01000014.1"/>
</dbReference>
<dbReference type="AlphaFoldDB" id="A0A0A5G5K9"/>
<protein>
    <submittedName>
        <fullName evidence="10">Capsular polysaccharide biosynthesis protein</fullName>
    </submittedName>
</protein>
<evidence type="ECO:0000259" key="9">
    <source>
        <dbReference type="Pfam" id="PF13807"/>
    </source>
</evidence>
<evidence type="ECO:0000313" key="10">
    <source>
        <dbReference type="EMBL" id="KGX86375.1"/>
    </source>
</evidence>
<keyword evidence="11" id="KW-1185">Reference proteome</keyword>
<feature type="transmembrane region" description="Helical" evidence="7">
    <location>
        <begin position="18"/>
        <end position="40"/>
    </location>
</feature>
<dbReference type="PANTHER" id="PTHR32309:SF13">
    <property type="entry name" value="FERRIC ENTEROBACTIN TRANSPORT PROTEIN FEPE"/>
    <property type="match status" value="1"/>
</dbReference>
<dbReference type="InterPro" id="IPR003856">
    <property type="entry name" value="LPS_length_determ_N"/>
</dbReference>
<dbReference type="GO" id="GO:0004713">
    <property type="term" value="F:protein tyrosine kinase activity"/>
    <property type="evidence" value="ECO:0007669"/>
    <property type="project" value="TreeGrafter"/>
</dbReference>
<name>A0A0A5G5K9_9BACI</name>
<dbReference type="PANTHER" id="PTHR32309">
    <property type="entry name" value="TYROSINE-PROTEIN KINASE"/>
    <property type="match status" value="1"/>
</dbReference>
<evidence type="ECO:0000259" key="8">
    <source>
        <dbReference type="Pfam" id="PF02706"/>
    </source>
</evidence>
<dbReference type="STRING" id="1385512.N784_05335"/>
<evidence type="ECO:0000256" key="3">
    <source>
        <dbReference type="ARBA" id="ARBA00022475"/>
    </source>
</evidence>
<keyword evidence="6 7" id="KW-0472">Membrane</keyword>
<keyword evidence="4 7" id="KW-0812">Transmembrane</keyword>
<evidence type="ECO:0000256" key="4">
    <source>
        <dbReference type="ARBA" id="ARBA00022692"/>
    </source>
</evidence>
<reference evidence="10 11" key="1">
    <citation type="submission" date="2013-08" db="EMBL/GenBank/DDBJ databases">
        <authorList>
            <person name="Huang J."/>
            <person name="Wang G."/>
        </authorList>
    </citation>
    <scope>NUCLEOTIDE SEQUENCE [LARGE SCALE GENOMIC DNA]</scope>
    <source>
        <strain evidence="10 11">JSM 072002</strain>
    </source>
</reference>
<dbReference type="Pfam" id="PF13807">
    <property type="entry name" value="GNVR"/>
    <property type="match status" value="1"/>
</dbReference>
<evidence type="ECO:0000256" key="2">
    <source>
        <dbReference type="ARBA" id="ARBA00006683"/>
    </source>
</evidence>
<feature type="transmembrane region" description="Helical" evidence="7">
    <location>
        <begin position="176"/>
        <end position="196"/>
    </location>
</feature>
<dbReference type="Proteomes" id="UP000030401">
    <property type="component" value="Unassembled WGS sequence"/>
</dbReference>
<dbReference type="OrthoDB" id="2360475at2"/>
<feature type="domain" description="Polysaccharide chain length determinant N-terminal" evidence="8">
    <location>
        <begin position="3"/>
        <end position="94"/>
    </location>
</feature>
<evidence type="ECO:0000256" key="5">
    <source>
        <dbReference type="ARBA" id="ARBA00022989"/>
    </source>
</evidence>
<dbReference type="Pfam" id="PF02706">
    <property type="entry name" value="Wzz"/>
    <property type="match status" value="1"/>
</dbReference>